<evidence type="ECO:0000256" key="7">
    <source>
        <dbReference type="SAM" id="Phobius"/>
    </source>
</evidence>
<dbReference type="InterPro" id="IPR003593">
    <property type="entry name" value="AAA+_ATPase"/>
</dbReference>
<feature type="transmembrane region" description="Helical" evidence="7">
    <location>
        <begin position="373"/>
        <end position="393"/>
    </location>
</feature>
<dbReference type="CDD" id="cd03263">
    <property type="entry name" value="ABC_subfamily_A"/>
    <property type="match status" value="1"/>
</dbReference>
<reference evidence="9" key="1">
    <citation type="journal article" date="2010" name="Science">
        <title>Plasticity of animal genome architecture unmasked by rapid evolution of a pelagic tunicate.</title>
        <authorList>
            <person name="Denoeud F."/>
            <person name="Henriet S."/>
            <person name="Mungpakdee S."/>
            <person name="Aury J.M."/>
            <person name="Da Silva C."/>
            <person name="Brinkmann H."/>
            <person name="Mikhaleva J."/>
            <person name="Olsen L.C."/>
            <person name="Jubin C."/>
            <person name="Canestro C."/>
            <person name="Bouquet J.M."/>
            <person name="Danks G."/>
            <person name="Poulain J."/>
            <person name="Campsteijn C."/>
            <person name="Adamski M."/>
            <person name="Cross I."/>
            <person name="Yadetie F."/>
            <person name="Muffato M."/>
            <person name="Louis A."/>
            <person name="Butcher S."/>
            <person name="Tsagkogeorga G."/>
            <person name="Konrad A."/>
            <person name="Singh S."/>
            <person name="Jensen M.F."/>
            <person name="Cong E.H."/>
            <person name="Eikeseth-Otteraa H."/>
            <person name="Noel B."/>
            <person name="Anthouard V."/>
            <person name="Porcel B.M."/>
            <person name="Kachouri-Lafond R."/>
            <person name="Nishino A."/>
            <person name="Ugolini M."/>
            <person name="Chourrout P."/>
            <person name="Nishida H."/>
            <person name="Aasland R."/>
            <person name="Huzurbazar S."/>
            <person name="Westhof E."/>
            <person name="Delsuc F."/>
            <person name="Lehrach H."/>
            <person name="Reinhardt R."/>
            <person name="Weissenbach J."/>
            <person name="Roy S.W."/>
            <person name="Artiguenave F."/>
            <person name="Postlethwait J.H."/>
            <person name="Manak J.R."/>
            <person name="Thompson E.M."/>
            <person name="Jaillon O."/>
            <person name="Du Pasquier L."/>
            <person name="Boudinot P."/>
            <person name="Liberles D.A."/>
            <person name="Volff J.N."/>
            <person name="Philippe H."/>
            <person name="Lenhard B."/>
            <person name="Roest Crollius H."/>
            <person name="Wincker P."/>
            <person name="Chourrout D."/>
        </authorList>
    </citation>
    <scope>NUCLEOTIDE SEQUENCE [LARGE SCALE GENOMIC DNA]</scope>
</reference>
<dbReference type="GO" id="GO:0140359">
    <property type="term" value="F:ABC-type transporter activity"/>
    <property type="evidence" value="ECO:0007669"/>
    <property type="project" value="InterPro"/>
</dbReference>
<evidence type="ECO:0000313" key="10">
    <source>
        <dbReference type="Proteomes" id="UP000001307"/>
    </source>
</evidence>
<proteinExistence type="predicted"/>
<evidence type="ECO:0000256" key="2">
    <source>
        <dbReference type="ARBA" id="ARBA00022692"/>
    </source>
</evidence>
<dbReference type="PROSITE" id="PS50893">
    <property type="entry name" value="ABC_TRANSPORTER_2"/>
    <property type="match status" value="1"/>
</dbReference>
<dbReference type="InterPro" id="IPR027417">
    <property type="entry name" value="P-loop_NTPase"/>
</dbReference>
<dbReference type="Pfam" id="PF12698">
    <property type="entry name" value="ABC2_membrane_3"/>
    <property type="match status" value="1"/>
</dbReference>
<feature type="transmembrane region" description="Helical" evidence="7">
    <location>
        <begin position="248"/>
        <end position="268"/>
    </location>
</feature>
<keyword evidence="2 7" id="KW-0812">Transmembrane</keyword>
<feature type="transmembrane region" description="Helical" evidence="7">
    <location>
        <begin position="305"/>
        <end position="325"/>
    </location>
</feature>
<dbReference type="GO" id="GO:0005524">
    <property type="term" value="F:ATP binding"/>
    <property type="evidence" value="ECO:0007669"/>
    <property type="project" value="UniProtKB-KW"/>
</dbReference>
<feature type="transmembrane region" description="Helical" evidence="7">
    <location>
        <begin position="139"/>
        <end position="160"/>
    </location>
</feature>
<comment type="subcellular location">
    <subcellularLocation>
        <location evidence="1">Membrane</location>
        <topology evidence="1">Multi-pass membrane protein</topology>
    </subcellularLocation>
</comment>
<dbReference type="OrthoDB" id="10255969at2759"/>
<keyword evidence="6 7" id="KW-0472">Membrane</keyword>
<name>E4XHW7_OIKDI</name>
<evidence type="ECO:0000313" key="9">
    <source>
        <dbReference type="EMBL" id="CBY10183.1"/>
    </source>
</evidence>
<dbReference type="InParanoid" id="E4XHW7"/>
<dbReference type="GO" id="GO:0016887">
    <property type="term" value="F:ATP hydrolysis activity"/>
    <property type="evidence" value="ECO:0007669"/>
    <property type="project" value="InterPro"/>
</dbReference>
<feature type="domain" description="ABC transporter" evidence="8">
    <location>
        <begin position="476"/>
        <end position="706"/>
    </location>
</feature>
<keyword evidence="3" id="KW-0547">Nucleotide-binding</keyword>
<accession>E4XHW7</accession>
<feature type="transmembrane region" description="Helical" evidence="7">
    <location>
        <begin position="337"/>
        <end position="361"/>
    </location>
</feature>
<dbReference type="PANTHER" id="PTHR19229:SF250">
    <property type="entry name" value="ABC TRANSPORTER DOMAIN-CONTAINING PROTEIN-RELATED"/>
    <property type="match status" value="1"/>
</dbReference>
<dbReference type="InterPro" id="IPR013525">
    <property type="entry name" value="ABC2_TM"/>
</dbReference>
<dbReference type="Pfam" id="PF00005">
    <property type="entry name" value="ABC_tran"/>
    <property type="match status" value="1"/>
</dbReference>
<dbReference type="Proteomes" id="UP000001307">
    <property type="component" value="Unassembled WGS sequence"/>
</dbReference>
<evidence type="ECO:0000259" key="8">
    <source>
        <dbReference type="PROSITE" id="PS50893"/>
    </source>
</evidence>
<keyword evidence="5 7" id="KW-1133">Transmembrane helix</keyword>
<evidence type="ECO:0000256" key="5">
    <source>
        <dbReference type="ARBA" id="ARBA00022989"/>
    </source>
</evidence>
<dbReference type="GO" id="GO:0005319">
    <property type="term" value="F:lipid transporter activity"/>
    <property type="evidence" value="ECO:0007669"/>
    <property type="project" value="TreeGrafter"/>
</dbReference>
<organism evidence="9">
    <name type="scientific">Oikopleura dioica</name>
    <name type="common">Tunicate</name>
    <dbReference type="NCBI Taxonomy" id="34765"/>
    <lineage>
        <taxon>Eukaryota</taxon>
        <taxon>Metazoa</taxon>
        <taxon>Chordata</taxon>
        <taxon>Tunicata</taxon>
        <taxon>Appendicularia</taxon>
        <taxon>Copelata</taxon>
        <taxon>Oikopleuridae</taxon>
        <taxon>Oikopleura</taxon>
    </lineage>
</organism>
<dbReference type="AlphaFoldDB" id="E4XHW7"/>
<protein>
    <recommendedName>
        <fullName evidence="8">ABC transporter domain-containing protein</fullName>
    </recommendedName>
</protein>
<dbReference type="PANTHER" id="PTHR19229">
    <property type="entry name" value="ATP-BINDING CASSETTE TRANSPORTER SUBFAMILY A ABCA"/>
    <property type="match status" value="1"/>
</dbReference>
<evidence type="ECO:0000256" key="3">
    <source>
        <dbReference type="ARBA" id="ARBA00022741"/>
    </source>
</evidence>
<dbReference type="PROSITE" id="PS00211">
    <property type="entry name" value="ABC_TRANSPORTER_1"/>
    <property type="match status" value="1"/>
</dbReference>
<dbReference type="InterPro" id="IPR003439">
    <property type="entry name" value="ABC_transporter-like_ATP-bd"/>
</dbReference>
<evidence type="ECO:0000256" key="1">
    <source>
        <dbReference type="ARBA" id="ARBA00004141"/>
    </source>
</evidence>
<keyword evidence="10" id="KW-1185">Reference proteome</keyword>
<dbReference type="InterPro" id="IPR017871">
    <property type="entry name" value="ABC_transporter-like_CS"/>
</dbReference>
<dbReference type="SMART" id="SM00382">
    <property type="entry name" value="AAA"/>
    <property type="match status" value="1"/>
</dbReference>
<dbReference type="FunFam" id="3.40.50.300:FF:002470">
    <property type="entry name" value="ABC transporter, putative"/>
    <property type="match status" value="1"/>
</dbReference>
<dbReference type="SUPFAM" id="SSF52540">
    <property type="entry name" value="P-loop containing nucleoside triphosphate hydrolases"/>
    <property type="match status" value="1"/>
</dbReference>
<evidence type="ECO:0000256" key="4">
    <source>
        <dbReference type="ARBA" id="ARBA00022840"/>
    </source>
</evidence>
<dbReference type="EMBL" id="FN653053">
    <property type="protein sequence ID" value="CBY10183.1"/>
    <property type="molecule type" value="Genomic_DNA"/>
</dbReference>
<dbReference type="InterPro" id="IPR026082">
    <property type="entry name" value="ABCA"/>
</dbReference>
<keyword evidence="4" id="KW-0067">ATP-binding</keyword>
<gene>
    <name evidence="9" type="ORF">GSOID_T00011116001</name>
</gene>
<dbReference type="GO" id="GO:0016020">
    <property type="term" value="C:membrane"/>
    <property type="evidence" value="ECO:0007669"/>
    <property type="project" value="UniProtKB-SubCell"/>
</dbReference>
<dbReference type="Gene3D" id="3.40.50.300">
    <property type="entry name" value="P-loop containing nucleotide triphosphate hydrolases"/>
    <property type="match status" value="1"/>
</dbReference>
<sequence>MTMSDSTNFNSLESTVRSICKNAYVEKIYGQECDFILPYEDVDKYPELFEILEKSSETLGVSSFGVSVTTMNEIFLKMTKTKADLEAKRSITSAAENDKILKSMTEKIELETGIRLRFQQFRGSFIKCMYHSIRNIKTILTSLFFPVFFVILSVIVIGFIPTIGDQDPIDISFTPYEGGDGVSRTFKQGYIADIQHQELSKFNNEYLVSFHLNASNKIALYNNEAYHTPATAMHYMNSGTSVSQDTSYAVQGFIVTFYCIIGMMIMYAQFSMLPCKEREQGVKVMQKCSGAPLWVTWAANYCWDILNALLPNILIVAILVIGAQWLPGLESFADEAFALWLGIFLTSLAIIPCVYCLSFLFTNPANASNYIGFLNFGLGIITFITIFSLFPQYCFARILFIIFYNGNIYKAYVLTLEEGTQFLHRMISKIGKAICGRKRSVDDNEGIIQFEDDSDVIDVAQKVNANAAQLTKDHSLVVNNLEKSYGGFRAVYGVSFMVKPNSCFGLLGPNGAGKTSTFKMLTGEESVSNGKAFINGLEIQKDRFGSLREFGYCPQFDALLQQLTGRETLYLYARLRGVPEKVLPKMVDNLIELVGINEYAERPSSTYSGGNKRKLSVAIALTGYPRVTIMDEPSCGLDPGARRQLWSVILSVMKTGASVLLTSHSMEETAALCDELAIMVNGRLRCIGGQQHLKTKFGKGVEIEVQLTEGGNAEDAQREMMSKLPFMELKEVNQSFISFRAATGVQLSTLFTELQAAKKAGVIAGYTVDQPTLEQIFIDLTGIEEK</sequence>
<evidence type="ECO:0000256" key="6">
    <source>
        <dbReference type="ARBA" id="ARBA00023136"/>
    </source>
</evidence>